<keyword evidence="2 4" id="KW-0689">Ribosomal protein</keyword>
<dbReference type="PIRSF" id="PIRSF005590">
    <property type="entry name" value="Ribosomal_L10"/>
    <property type="match status" value="1"/>
</dbReference>
<keyword evidence="3" id="KW-0687">Ribonucleoprotein</keyword>
<dbReference type="CDD" id="cd01433">
    <property type="entry name" value="Ribosomal_L16_L10e"/>
    <property type="match status" value="1"/>
</dbReference>
<proteinExistence type="inferred from homology"/>
<dbReference type="GO" id="GO:0015934">
    <property type="term" value="C:large ribosomal subunit"/>
    <property type="evidence" value="ECO:0007669"/>
    <property type="project" value="UniProtKB-ARBA"/>
</dbReference>
<name>A0A485NZT6_LYNPA</name>
<reference evidence="4 5" key="1">
    <citation type="submission" date="2019-01" db="EMBL/GenBank/DDBJ databases">
        <authorList>
            <person name="Alioto T."/>
            <person name="Alioto T."/>
        </authorList>
    </citation>
    <scope>NUCLEOTIDE SEQUENCE [LARGE SCALE GENOMIC DNA]</scope>
</reference>
<dbReference type="InterPro" id="IPR047873">
    <property type="entry name" value="Ribosomal_uL16"/>
</dbReference>
<dbReference type="SUPFAM" id="SSF54686">
    <property type="entry name" value="Ribosomal protein L16p/L10e"/>
    <property type="match status" value="1"/>
</dbReference>
<dbReference type="PANTHER" id="PTHR11726">
    <property type="entry name" value="60S RIBOSOMAL PROTEIN L10"/>
    <property type="match status" value="1"/>
</dbReference>
<accession>A0A485NZT6</accession>
<evidence type="ECO:0000256" key="3">
    <source>
        <dbReference type="ARBA" id="ARBA00023274"/>
    </source>
</evidence>
<dbReference type="Proteomes" id="UP000386466">
    <property type="component" value="Unassembled WGS sequence"/>
</dbReference>
<dbReference type="NCBIfam" id="NF003239">
    <property type="entry name" value="PRK04199.1-4"/>
    <property type="match status" value="1"/>
</dbReference>
<evidence type="ECO:0000313" key="4">
    <source>
        <dbReference type="EMBL" id="VFV39701.1"/>
    </source>
</evidence>
<dbReference type="GO" id="GO:0003735">
    <property type="term" value="F:structural constituent of ribosome"/>
    <property type="evidence" value="ECO:0007669"/>
    <property type="project" value="InterPro"/>
</dbReference>
<dbReference type="GO" id="GO:0006412">
    <property type="term" value="P:translation"/>
    <property type="evidence" value="ECO:0007669"/>
    <property type="project" value="InterPro"/>
</dbReference>
<comment type="similarity">
    <text evidence="1">Belongs to the universal ribosomal protein uL16 family.</text>
</comment>
<evidence type="ECO:0000313" key="5">
    <source>
        <dbReference type="Proteomes" id="UP000386466"/>
    </source>
</evidence>
<keyword evidence="5" id="KW-1185">Reference proteome</keyword>
<dbReference type="FunFam" id="3.90.1170.10:FF:000002">
    <property type="entry name" value="60S ribosomal protein L10"/>
    <property type="match status" value="1"/>
</dbReference>
<dbReference type="Pfam" id="PF00252">
    <property type="entry name" value="Ribosomal_L16"/>
    <property type="match status" value="1"/>
</dbReference>
<dbReference type="InterPro" id="IPR001197">
    <property type="entry name" value="Ribosomal_uL16_euk_arch"/>
</dbReference>
<sequence length="188" mass="21616">MGHHPPRCYWYCKNKQRPKSCFCRGVPDAKVRIFDLGQKKAELEQFPLCGHTVPKEYEQLSSEALEAVRMCANKYMVKSCGKDGFCIQMRFHPFHFILINKMLSCAGADRLQTGVWGAFGKPQGTVARVHIGQVIMSTSTKVQNKEHMIETLCRAKFKFLGCQKIHISKKWGFTKFNVNEFEDMMAEK</sequence>
<dbReference type="Gene3D" id="3.90.1170.10">
    <property type="entry name" value="Ribosomal protein L10e/L16"/>
    <property type="match status" value="1"/>
</dbReference>
<dbReference type="InterPro" id="IPR016180">
    <property type="entry name" value="Ribosomal_uL16_dom"/>
</dbReference>
<protein>
    <submittedName>
        <fullName evidence="4">60s ribosomal protein l10-like</fullName>
    </submittedName>
</protein>
<gene>
    <name evidence="4" type="ORF">LYPA_23C003074</name>
</gene>
<organism evidence="4 5">
    <name type="scientific">Lynx pardinus</name>
    <name type="common">Iberian lynx</name>
    <name type="synonym">Felis pardina</name>
    <dbReference type="NCBI Taxonomy" id="191816"/>
    <lineage>
        <taxon>Eukaryota</taxon>
        <taxon>Metazoa</taxon>
        <taxon>Chordata</taxon>
        <taxon>Craniata</taxon>
        <taxon>Vertebrata</taxon>
        <taxon>Euteleostomi</taxon>
        <taxon>Mammalia</taxon>
        <taxon>Eutheria</taxon>
        <taxon>Laurasiatheria</taxon>
        <taxon>Carnivora</taxon>
        <taxon>Feliformia</taxon>
        <taxon>Felidae</taxon>
        <taxon>Felinae</taxon>
        <taxon>Lynx</taxon>
    </lineage>
</organism>
<dbReference type="EMBL" id="CAAGRJ010027725">
    <property type="protein sequence ID" value="VFV39701.1"/>
    <property type="molecule type" value="Genomic_DNA"/>
</dbReference>
<dbReference type="InterPro" id="IPR036920">
    <property type="entry name" value="Ribosomal_uL16_sf"/>
</dbReference>
<dbReference type="AlphaFoldDB" id="A0A485NZT6"/>
<evidence type="ECO:0000256" key="1">
    <source>
        <dbReference type="ARBA" id="ARBA00008931"/>
    </source>
</evidence>
<evidence type="ECO:0000256" key="2">
    <source>
        <dbReference type="ARBA" id="ARBA00022980"/>
    </source>
</evidence>